<evidence type="ECO:0000313" key="3">
    <source>
        <dbReference type="EMBL" id="QDT73816.1"/>
    </source>
</evidence>
<sequence length="446" mass="46944" precursor="true">MRLLLAGMTLACLGQVAHANPYADSPATPAAAPAADTSSPAESTTAAPEPAAAAPATETAATPDYASLFAQPNQAAPEAAGPTPAGTATQQPAAATTPDTPPPAAAATQPFSPPAQPAGASERSALISGPRPTKLMQELMKAPSGAPLAGAPITLGEAVRDSHSRQDQTQRAKAYWDLAAAVADYYLAIHEAQELETFRAGITAPSKQWDVRLADAKTRIDAARVAAQAAQLQLHTLLGGTASSALPVPADVPHCGRYNAEYDEIFASRPDLVAKKLADVLALRHGQLRSMTQAIDDAQAALQQEVSLRNPANDGTELLRAQQLLSLQRQQFVARAREYNQEIAAYTELAAPADVPADRLVAMMIRTSAPVDQLRWGQGGIEPASAEEPAEANALAGDAAKTGSGAKPTFQAERRQEVRRPLQRLLGRDRERSIVVSRLRNLMDRE</sequence>
<evidence type="ECO:0008006" key="5">
    <source>
        <dbReference type="Google" id="ProtNLM"/>
    </source>
</evidence>
<feature type="compositionally biased region" description="Low complexity" evidence="1">
    <location>
        <begin position="74"/>
        <end position="98"/>
    </location>
</feature>
<feature type="region of interest" description="Disordered" evidence="1">
    <location>
        <begin position="74"/>
        <end position="126"/>
    </location>
</feature>
<dbReference type="AlphaFoldDB" id="A0A517TZM3"/>
<evidence type="ECO:0000256" key="1">
    <source>
        <dbReference type="SAM" id="MobiDB-lite"/>
    </source>
</evidence>
<name>A0A517TZM3_9BACT</name>
<feature type="signal peptide" evidence="2">
    <location>
        <begin position="1"/>
        <end position="19"/>
    </location>
</feature>
<dbReference type="KEGG" id="llh:I41_30070"/>
<dbReference type="OrthoDB" id="282964at2"/>
<dbReference type="Proteomes" id="UP000317909">
    <property type="component" value="Chromosome"/>
</dbReference>
<dbReference type="SUPFAM" id="SSF56954">
    <property type="entry name" value="Outer membrane efflux proteins (OEP)"/>
    <property type="match status" value="1"/>
</dbReference>
<evidence type="ECO:0000313" key="4">
    <source>
        <dbReference type="Proteomes" id="UP000317909"/>
    </source>
</evidence>
<feature type="region of interest" description="Disordered" evidence="1">
    <location>
        <begin position="24"/>
        <end position="59"/>
    </location>
</feature>
<protein>
    <recommendedName>
        <fullName evidence="5">Outer membrane efflux protein</fullName>
    </recommendedName>
</protein>
<keyword evidence="4" id="KW-1185">Reference proteome</keyword>
<accession>A0A517TZM3</accession>
<gene>
    <name evidence="3" type="ORF">I41_30070</name>
</gene>
<feature type="compositionally biased region" description="Low complexity" evidence="1">
    <location>
        <begin position="384"/>
        <end position="396"/>
    </location>
</feature>
<proteinExistence type="predicted"/>
<feature type="chain" id="PRO_5021918653" description="Outer membrane efflux protein" evidence="2">
    <location>
        <begin position="20"/>
        <end position="446"/>
    </location>
</feature>
<keyword evidence="2" id="KW-0732">Signal</keyword>
<dbReference type="EMBL" id="CP036339">
    <property type="protein sequence ID" value="QDT73816.1"/>
    <property type="molecule type" value="Genomic_DNA"/>
</dbReference>
<evidence type="ECO:0000256" key="2">
    <source>
        <dbReference type="SAM" id="SignalP"/>
    </source>
</evidence>
<organism evidence="3 4">
    <name type="scientific">Lacipirellula limnantheis</name>
    <dbReference type="NCBI Taxonomy" id="2528024"/>
    <lineage>
        <taxon>Bacteria</taxon>
        <taxon>Pseudomonadati</taxon>
        <taxon>Planctomycetota</taxon>
        <taxon>Planctomycetia</taxon>
        <taxon>Pirellulales</taxon>
        <taxon>Lacipirellulaceae</taxon>
        <taxon>Lacipirellula</taxon>
    </lineage>
</organism>
<feature type="region of interest" description="Disordered" evidence="1">
    <location>
        <begin position="384"/>
        <end position="418"/>
    </location>
</feature>
<dbReference type="RefSeq" id="WP_145433459.1">
    <property type="nucleotide sequence ID" value="NZ_CP036339.1"/>
</dbReference>
<reference evidence="3 4" key="1">
    <citation type="submission" date="2019-02" db="EMBL/GenBank/DDBJ databases">
        <title>Deep-cultivation of Planctomycetes and their phenomic and genomic characterization uncovers novel biology.</title>
        <authorList>
            <person name="Wiegand S."/>
            <person name="Jogler M."/>
            <person name="Boedeker C."/>
            <person name="Pinto D."/>
            <person name="Vollmers J."/>
            <person name="Rivas-Marin E."/>
            <person name="Kohn T."/>
            <person name="Peeters S.H."/>
            <person name="Heuer A."/>
            <person name="Rast P."/>
            <person name="Oberbeckmann S."/>
            <person name="Bunk B."/>
            <person name="Jeske O."/>
            <person name="Meyerdierks A."/>
            <person name="Storesund J.E."/>
            <person name="Kallscheuer N."/>
            <person name="Luecker S."/>
            <person name="Lage O.M."/>
            <person name="Pohl T."/>
            <person name="Merkel B.J."/>
            <person name="Hornburger P."/>
            <person name="Mueller R.-W."/>
            <person name="Bruemmer F."/>
            <person name="Labrenz M."/>
            <person name="Spormann A.M."/>
            <person name="Op den Camp H."/>
            <person name="Overmann J."/>
            <person name="Amann R."/>
            <person name="Jetten M.S.M."/>
            <person name="Mascher T."/>
            <person name="Medema M.H."/>
            <person name="Devos D.P."/>
            <person name="Kaster A.-K."/>
            <person name="Ovreas L."/>
            <person name="Rohde M."/>
            <person name="Galperin M.Y."/>
            <person name="Jogler C."/>
        </authorList>
    </citation>
    <scope>NUCLEOTIDE SEQUENCE [LARGE SCALE GENOMIC DNA]</scope>
    <source>
        <strain evidence="3 4">I41</strain>
    </source>
</reference>